<dbReference type="OrthoDB" id="157898at2"/>
<proteinExistence type="predicted"/>
<dbReference type="EMBL" id="CP001804">
    <property type="protein sequence ID" value="ACY18145.1"/>
    <property type="molecule type" value="Genomic_DNA"/>
</dbReference>
<dbReference type="HOGENOM" id="CLU_791725_0_0_7"/>
<dbReference type="AlphaFoldDB" id="D0LGC0"/>
<dbReference type="RefSeq" id="WP_012830737.1">
    <property type="nucleotide sequence ID" value="NC_013440.1"/>
</dbReference>
<sequence>MPTITQCRARPWLISTSNNTVGNCGFAGALMALLDRLQRSGDTWSNLPSYLVGFHRNQPKQVLNALSYCFQHRTIFPGWGGGWGYKMPGTTDVIPGSADYWRIHKLFFTSENRGAPRNRTHGEEDYQWVQGLQELYRLWSVANDNGASWQECIDYSSCFDGWQRHTAGPSQDLHYQEGPNQNQGPTDRIRIHGDLAVPVTGVDALLRLVGLQRESVLPLSALDRQGRVIVGRSGYVNQTLLCQRFITQIRALQTTGLRGNLIPQNSDGAFLGIGEHDDETYDHQNWQDDYQGVLHWVYIPFHRHQLANRQIAGNDIRVWTWGAERSFFTDQALSDYSPMLAVFLHRNFTF</sequence>
<evidence type="ECO:0000313" key="1">
    <source>
        <dbReference type="EMBL" id="ACY18145.1"/>
    </source>
</evidence>
<gene>
    <name evidence="1" type="ordered locus">Hoch_5668</name>
</gene>
<reference evidence="1 2" key="1">
    <citation type="journal article" date="2010" name="Stand. Genomic Sci.">
        <title>Complete genome sequence of Haliangium ochraceum type strain (SMP-2).</title>
        <authorList>
            <consortium name="US DOE Joint Genome Institute (JGI-PGF)"/>
            <person name="Ivanova N."/>
            <person name="Daum C."/>
            <person name="Lang E."/>
            <person name="Abt B."/>
            <person name="Kopitz M."/>
            <person name="Saunders E."/>
            <person name="Lapidus A."/>
            <person name="Lucas S."/>
            <person name="Glavina Del Rio T."/>
            <person name="Nolan M."/>
            <person name="Tice H."/>
            <person name="Copeland A."/>
            <person name="Cheng J.F."/>
            <person name="Chen F."/>
            <person name="Bruce D."/>
            <person name="Goodwin L."/>
            <person name="Pitluck S."/>
            <person name="Mavromatis K."/>
            <person name="Pati A."/>
            <person name="Mikhailova N."/>
            <person name="Chen A."/>
            <person name="Palaniappan K."/>
            <person name="Land M."/>
            <person name="Hauser L."/>
            <person name="Chang Y.J."/>
            <person name="Jeffries C.D."/>
            <person name="Detter J.C."/>
            <person name="Brettin T."/>
            <person name="Rohde M."/>
            <person name="Goker M."/>
            <person name="Bristow J."/>
            <person name="Markowitz V."/>
            <person name="Eisen J.A."/>
            <person name="Hugenholtz P."/>
            <person name="Kyrpides N.C."/>
            <person name="Klenk H.P."/>
        </authorList>
    </citation>
    <scope>NUCLEOTIDE SEQUENCE [LARGE SCALE GENOMIC DNA]</scope>
    <source>
        <strain evidence="2">DSM 14365 / CIP 107738 / JCM 11303 / AJ 13395 / SMP-2</strain>
    </source>
</reference>
<evidence type="ECO:0000313" key="2">
    <source>
        <dbReference type="Proteomes" id="UP000001880"/>
    </source>
</evidence>
<name>D0LGC0_HALO1</name>
<protein>
    <submittedName>
        <fullName evidence="1">Uncharacterized protein</fullName>
    </submittedName>
</protein>
<accession>D0LGC0</accession>
<organism evidence="1 2">
    <name type="scientific">Haliangium ochraceum (strain DSM 14365 / JCM 11303 / SMP-2)</name>
    <dbReference type="NCBI Taxonomy" id="502025"/>
    <lineage>
        <taxon>Bacteria</taxon>
        <taxon>Pseudomonadati</taxon>
        <taxon>Myxococcota</taxon>
        <taxon>Polyangia</taxon>
        <taxon>Haliangiales</taxon>
        <taxon>Kofleriaceae</taxon>
        <taxon>Haliangium</taxon>
    </lineage>
</organism>
<dbReference type="KEGG" id="hoh:Hoch_5668"/>
<dbReference type="Proteomes" id="UP000001880">
    <property type="component" value="Chromosome"/>
</dbReference>
<keyword evidence="2" id="KW-1185">Reference proteome</keyword>